<comment type="caution">
    <text evidence="2">The sequence shown here is derived from an EMBL/GenBank/DDBJ whole genome shotgun (WGS) entry which is preliminary data.</text>
</comment>
<evidence type="ECO:0000256" key="1">
    <source>
        <dbReference type="SAM" id="MobiDB-lite"/>
    </source>
</evidence>
<dbReference type="EMBL" id="BGZK01001461">
    <property type="protein sequence ID" value="GBP80401.1"/>
    <property type="molecule type" value="Genomic_DNA"/>
</dbReference>
<keyword evidence="3" id="KW-1185">Reference proteome</keyword>
<organism evidence="2 3">
    <name type="scientific">Eumeta variegata</name>
    <name type="common">Bagworm moth</name>
    <name type="synonym">Eumeta japonica</name>
    <dbReference type="NCBI Taxonomy" id="151549"/>
    <lineage>
        <taxon>Eukaryota</taxon>
        <taxon>Metazoa</taxon>
        <taxon>Ecdysozoa</taxon>
        <taxon>Arthropoda</taxon>
        <taxon>Hexapoda</taxon>
        <taxon>Insecta</taxon>
        <taxon>Pterygota</taxon>
        <taxon>Neoptera</taxon>
        <taxon>Endopterygota</taxon>
        <taxon>Lepidoptera</taxon>
        <taxon>Glossata</taxon>
        <taxon>Ditrysia</taxon>
        <taxon>Tineoidea</taxon>
        <taxon>Psychidae</taxon>
        <taxon>Oiketicinae</taxon>
        <taxon>Eumeta</taxon>
    </lineage>
</organism>
<proteinExistence type="predicted"/>
<feature type="region of interest" description="Disordered" evidence="1">
    <location>
        <begin position="48"/>
        <end position="82"/>
    </location>
</feature>
<gene>
    <name evidence="2" type="ORF">EVAR_57655_1</name>
</gene>
<dbReference type="AlphaFoldDB" id="A0A4C1YV91"/>
<sequence>MKPSTNSSDAYQTFSSTSGRARCTLDQCGSAATHRRCYCYNKNIRDKRPDVSSESNLLPSDSKATLLTTKPPQFPELHSVSHKRKQNILNTSHWI</sequence>
<protein>
    <submittedName>
        <fullName evidence="2">Uncharacterized protein</fullName>
    </submittedName>
</protein>
<evidence type="ECO:0000313" key="3">
    <source>
        <dbReference type="Proteomes" id="UP000299102"/>
    </source>
</evidence>
<dbReference type="Proteomes" id="UP000299102">
    <property type="component" value="Unassembled WGS sequence"/>
</dbReference>
<name>A0A4C1YV91_EUMVA</name>
<accession>A0A4C1YV91</accession>
<feature type="compositionally biased region" description="Polar residues" evidence="1">
    <location>
        <begin position="52"/>
        <end position="71"/>
    </location>
</feature>
<reference evidence="2 3" key="1">
    <citation type="journal article" date="2019" name="Commun. Biol.">
        <title>The bagworm genome reveals a unique fibroin gene that provides high tensile strength.</title>
        <authorList>
            <person name="Kono N."/>
            <person name="Nakamura H."/>
            <person name="Ohtoshi R."/>
            <person name="Tomita M."/>
            <person name="Numata K."/>
            <person name="Arakawa K."/>
        </authorList>
    </citation>
    <scope>NUCLEOTIDE SEQUENCE [LARGE SCALE GENOMIC DNA]</scope>
</reference>
<evidence type="ECO:0000313" key="2">
    <source>
        <dbReference type="EMBL" id="GBP80401.1"/>
    </source>
</evidence>